<comment type="caution">
    <text evidence="1">The sequence shown here is derived from an EMBL/GenBank/DDBJ whole genome shotgun (WGS) entry which is preliminary data.</text>
</comment>
<organism evidence="1 2">
    <name type="scientific">Cercophora scortea</name>
    <dbReference type="NCBI Taxonomy" id="314031"/>
    <lineage>
        <taxon>Eukaryota</taxon>
        <taxon>Fungi</taxon>
        <taxon>Dikarya</taxon>
        <taxon>Ascomycota</taxon>
        <taxon>Pezizomycotina</taxon>
        <taxon>Sordariomycetes</taxon>
        <taxon>Sordariomycetidae</taxon>
        <taxon>Sordariales</taxon>
        <taxon>Lasiosphaeriaceae</taxon>
        <taxon>Cercophora</taxon>
    </lineage>
</organism>
<keyword evidence="2" id="KW-1185">Reference proteome</keyword>
<protein>
    <submittedName>
        <fullName evidence="1">Uncharacterized protein</fullName>
    </submittedName>
</protein>
<dbReference type="AlphaFoldDB" id="A0AAE0J529"/>
<evidence type="ECO:0000313" key="2">
    <source>
        <dbReference type="Proteomes" id="UP001286456"/>
    </source>
</evidence>
<dbReference type="Proteomes" id="UP001286456">
    <property type="component" value="Unassembled WGS sequence"/>
</dbReference>
<reference evidence="1" key="1">
    <citation type="journal article" date="2023" name="Mol. Phylogenet. Evol.">
        <title>Genome-scale phylogeny and comparative genomics of the fungal order Sordariales.</title>
        <authorList>
            <person name="Hensen N."/>
            <person name="Bonometti L."/>
            <person name="Westerberg I."/>
            <person name="Brannstrom I.O."/>
            <person name="Guillou S."/>
            <person name="Cros-Aarteil S."/>
            <person name="Calhoun S."/>
            <person name="Haridas S."/>
            <person name="Kuo A."/>
            <person name="Mondo S."/>
            <person name="Pangilinan J."/>
            <person name="Riley R."/>
            <person name="LaButti K."/>
            <person name="Andreopoulos B."/>
            <person name="Lipzen A."/>
            <person name="Chen C."/>
            <person name="Yan M."/>
            <person name="Daum C."/>
            <person name="Ng V."/>
            <person name="Clum A."/>
            <person name="Steindorff A."/>
            <person name="Ohm R.A."/>
            <person name="Martin F."/>
            <person name="Silar P."/>
            <person name="Natvig D.O."/>
            <person name="Lalanne C."/>
            <person name="Gautier V."/>
            <person name="Ament-Velasquez S.L."/>
            <person name="Kruys A."/>
            <person name="Hutchinson M.I."/>
            <person name="Powell A.J."/>
            <person name="Barry K."/>
            <person name="Miller A.N."/>
            <person name="Grigoriev I.V."/>
            <person name="Debuchy R."/>
            <person name="Gladieux P."/>
            <person name="Hiltunen Thoren M."/>
            <person name="Johannesson H."/>
        </authorList>
    </citation>
    <scope>NUCLEOTIDE SEQUENCE</scope>
    <source>
        <strain evidence="1">SMH4131-1</strain>
    </source>
</reference>
<dbReference type="EMBL" id="JAUEPO010000001">
    <property type="protein sequence ID" value="KAK3337091.1"/>
    <property type="molecule type" value="Genomic_DNA"/>
</dbReference>
<name>A0AAE0J529_9PEZI</name>
<proteinExistence type="predicted"/>
<accession>A0AAE0J529</accession>
<reference evidence="1" key="2">
    <citation type="submission" date="2023-06" db="EMBL/GenBank/DDBJ databases">
        <authorList>
            <consortium name="Lawrence Berkeley National Laboratory"/>
            <person name="Haridas S."/>
            <person name="Hensen N."/>
            <person name="Bonometti L."/>
            <person name="Westerberg I."/>
            <person name="Brannstrom I.O."/>
            <person name="Guillou S."/>
            <person name="Cros-Aarteil S."/>
            <person name="Calhoun S."/>
            <person name="Kuo A."/>
            <person name="Mondo S."/>
            <person name="Pangilinan J."/>
            <person name="Riley R."/>
            <person name="Labutti K."/>
            <person name="Andreopoulos B."/>
            <person name="Lipzen A."/>
            <person name="Chen C."/>
            <person name="Yanf M."/>
            <person name="Daum C."/>
            <person name="Ng V."/>
            <person name="Clum A."/>
            <person name="Steindorff A."/>
            <person name="Ohm R."/>
            <person name="Martin F."/>
            <person name="Silar P."/>
            <person name="Natvig D."/>
            <person name="Lalanne C."/>
            <person name="Gautier V."/>
            <person name="Ament-Velasquez S.L."/>
            <person name="Kruys A."/>
            <person name="Hutchinson M.I."/>
            <person name="Powell A.J."/>
            <person name="Barry K."/>
            <person name="Miller A.N."/>
            <person name="Grigoriev I.V."/>
            <person name="Debuchy R."/>
            <person name="Gladieux P."/>
            <person name="Thoren M.H."/>
            <person name="Johannesson H."/>
        </authorList>
    </citation>
    <scope>NUCLEOTIDE SEQUENCE</scope>
    <source>
        <strain evidence="1">SMH4131-1</strain>
    </source>
</reference>
<sequence>MECRHGAVSLFLYAYMHAAQLQRAPSFVLVRLPRARPASRLTMAHLCSLVSQPSAAQLSIGKPKKCCSLAKDIVAVSLRATLLSALFFLLLNPEAGPQTVDVPVPPPAPGTEWEKREEAPAKQRYVGTCGFACWVLTFRSVRYPLPLAGKAVDKPKPKPGLLTPVFNCLSPLASSECRSGTPCILCSPPSTLSPPSPIHMRVPRRQPPLSHALGPALLTQFLSLDPKTPPHSLPCMFPCLPVTLIPRR</sequence>
<gene>
    <name evidence="1" type="ORF">B0T19DRAFT_60258</name>
</gene>
<evidence type="ECO:0000313" key="1">
    <source>
        <dbReference type="EMBL" id="KAK3337091.1"/>
    </source>
</evidence>